<dbReference type="AlphaFoldDB" id="A0A0P6VZC9"/>
<dbReference type="OrthoDB" id="2832855at2"/>
<organism evidence="2 3">
    <name type="scientific">Rossellomorea vietnamensis</name>
    <dbReference type="NCBI Taxonomy" id="218284"/>
    <lineage>
        <taxon>Bacteria</taxon>
        <taxon>Bacillati</taxon>
        <taxon>Bacillota</taxon>
        <taxon>Bacilli</taxon>
        <taxon>Bacillales</taxon>
        <taxon>Bacillaceae</taxon>
        <taxon>Rossellomorea</taxon>
    </lineage>
</organism>
<keyword evidence="1" id="KW-0812">Transmembrane</keyword>
<protein>
    <submittedName>
        <fullName evidence="2">Uncharacterized protein</fullName>
    </submittedName>
</protein>
<evidence type="ECO:0000313" key="3">
    <source>
        <dbReference type="Proteomes" id="UP000050398"/>
    </source>
</evidence>
<dbReference type="RefSeq" id="WP_060673524.1">
    <property type="nucleotide sequence ID" value="NZ_LIXZ01000015.1"/>
</dbReference>
<reference evidence="2 3" key="1">
    <citation type="submission" date="2015-08" db="EMBL/GenBank/DDBJ databases">
        <title>Draft Genome Sequence of Bacillus vietnamensis UCD-SED5.</title>
        <authorList>
            <person name="Lee R.D."/>
            <person name="Jospin G."/>
            <person name="Lang J.M."/>
            <person name="Coil D.A."/>
            <person name="Eisen J.A."/>
        </authorList>
    </citation>
    <scope>NUCLEOTIDE SEQUENCE [LARGE SCALE GENOMIC DNA]</scope>
    <source>
        <strain evidence="2 3">UCD-SED5</strain>
    </source>
</reference>
<name>A0A0P6VZC9_9BACI</name>
<evidence type="ECO:0000256" key="1">
    <source>
        <dbReference type="SAM" id="Phobius"/>
    </source>
</evidence>
<dbReference type="EMBL" id="LIXZ01000015">
    <property type="protein sequence ID" value="KPL58403.1"/>
    <property type="molecule type" value="Genomic_DNA"/>
</dbReference>
<sequence length="204" mass="23891">MPIAERDYWNDDRYRPKSNKAPKWSWGVIGFILLALFASGLPMKIYNEITIQQEQKIRSYLQEREQYFSSSDQSFKQLMTKINAANGNLSPLALDINETNMMLTQNYQKLIDLNPPREFKELHNKTVELYVIKQAAVDYLMSSANANTYHSEILSTYIEESNQMMSDLRPLMIEGLQKADLRYRIEQDGTLTYWVKDHYGGRLE</sequence>
<dbReference type="Proteomes" id="UP000050398">
    <property type="component" value="Unassembled WGS sequence"/>
</dbReference>
<evidence type="ECO:0000313" key="2">
    <source>
        <dbReference type="EMBL" id="KPL58403.1"/>
    </source>
</evidence>
<proteinExistence type="predicted"/>
<gene>
    <name evidence="2" type="ORF">AM506_16190</name>
</gene>
<comment type="caution">
    <text evidence="2">The sequence shown here is derived from an EMBL/GenBank/DDBJ whole genome shotgun (WGS) entry which is preliminary data.</text>
</comment>
<keyword evidence="1" id="KW-0472">Membrane</keyword>
<feature type="transmembrane region" description="Helical" evidence="1">
    <location>
        <begin position="24"/>
        <end position="46"/>
    </location>
</feature>
<keyword evidence="1" id="KW-1133">Transmembrane helix</keyword>
<accession>A0A0P6VZC9</accession>
<dbReference type="PATRIC" id="fig|218284.4.peg.1438"/>